<dbReference type="InterPro" id="IPR014944">
    <property type="entry name" value="Toxin_SymE-like"/>
</dbReference>
<evidence type="ECO:0000313" key="3">
    <source>
        <dbReference type="Proteomes" id="UP000234240"/>
    </source>
</evidence>
<dbReference type="GO" id="GO:0005737">
    <property type="term" value="C:cytoplasm"/>
    <property type="evidence" value="ECO:0007669"/>
    <property type="project" value="InterPro"/>
</dbReference>
<keyword evidence="3" id="KW-1185">Reference proteome</keyword>
<evidence type="ECO:0000259" key="1">
    <source>
        <dbReference type="Pfam" id="PF08845"/>
    </source>
</evidence>
<reference evidence="2 3" key="1">
    <citation type="submission" date="2017-12" db="EMBL/GenBank/DDBJ databases">
        <title>Characterization of six clinical isolates of Enterochimera gen. nov., a novel genus of the Yersiniaciae family and the three species Enterochimera arupensis sp. nov., Enterochimera coloradensis sp. nov, and Enterochimera californica sp. nov.</title>
        <authorList>
            <person name="Rossi A."/>
            <person name="Fisher M."/>
        </authorList>
    </citation>
    <scope>NUCLEOTIDE SEQUENCE [LARGE SCALE GENOMIC DNA]</scope>
    <source>
        <strain evidence="3">2015-Iso6</strain>
    </source>
</reference>
<comment type="caution">
    <text evidence="2">The sequence shown here is derived from an EMBL/GenBank/DDBJ whole genome shotgun (WGS) entry which is preliminary data.</text>
</comment>
<protein>
    <submittedName>
        <fullName evidence="2">Type I toxin-antitoxin system SymE family toxin</fullName>
    </submittedName>
</protein>
<organism evidence="2 3">
    <name type="scientific">Chimaeribacter californicus</name>
    <dbReference type="NCBI Taxonomy" id="2060067"/>
    <lineage>
        <taxon>Bacteria</taxon>
        <taxon>Pseudomonadati</taxon>
        <taxon>Pseudomonadota</taxon>
        <taxon>Gammaproteobacteria</taxon>
        <taxon>Enterobacterales</taxon>
        <taxon>Yersiniaceae</taxon>
        <taxon>Chimaeribacter</taxon>
    </lineage>
</organism>
<dbReference type="EMBL" id="PJZF01000003">
    <property type="protein sequence ID" value="PLR40865.1"/>
    <property type="molecule type" value="Genomic_DNA"/>
</dbReference>
<accession>A0A2N5EEA6</accession>
<name>A0A2N5EEA6_9GAMM</name>
<dbReference type="GO" id="GO:0003723">
    <property type="term" value="F:RNA binding"/>
    <property type="evidence" value="ECO:0007669"/>
    <property type="project" value="InterPro"/>
</dbReference>
<dbReference type="OrthoDB" id="6053337at2"/>
<proteinExistence type="predicted"/>
<dbReference type="Proteomes" id="UP000234240">
    <property type="component" value="Unassembled WGS sequence"/>
</dbReference>
<dbReference type="RefSeq" id="WP_101815275.1">
    <property type="nucleotide sequence ID" value="NZ_PJZF01000003.1"/>
</dbReference>
<gene>
    <name evidence="2" type="ORF">CYR55_06205</name>
</gene>
<sequence>MAEQDFKSEAVTTEAKPSKPHFYTVGYRPNGGLPNPLPQLTIKGRWLAQAGFRTGQPVIVTVENGCLMIRAELNI</sequence>
<dbReference type="Pfam" id="PF08845">
    <property type="entry name" value="SymE_toxin"/>
    <property type="match status" value="1"/>
</dbReference>
<dbReference type="GO" id="GO:0016788">
    <property type="term" value="F:hydrolase activity, acting on ester bonds"/>
    <property type="evidence" value="ECO:0007669"/>
    <property type="project" value="InterPro"/>
</dbReference>
<dbReference type="GO" id="GO:0016070">
    <property type="term" value="P:RNA metabolic process"/>
    <property type="evidence" value="ECO:0007669"/>
    <property type="project" value="InterPro"/>
</dbReference>
<dbReference type="AlphaFoldDB" id="A0A2N5EEA6"/>
<evidence type="ECO:0000313" key="2">
    <source>
        <dbReference type="EMBL" id="PLR40865.1"/>
    </source>
</evidence>
<feature type="domain" description="Toxin SymE-like" evidence="1">
    <location>
        <begin position="21"/>
        <end position="71"/>
    </location>
</feature>